<keyword evidence="3" id="KW-1185">Reference proteome</keyword>
<dbReference type="SUPFAM" id="SSF54637">
    <property type="entry name" value="Thioesterase/thiol ester dehydrase-isomerase"/>
    <property type="match status" value="1"/>
</dbReference>
<evidence type="ECO:0000313" key="2">
    <source>
        <dbReference type="EMBL" id="AOZ09178.1"/>
    </source>
</evidence>
<name>A0ABM6FBQ7_9BURK</name>
<dbReference type="Gene3D" id="3.10.129.10">
    <property type="entry name" value="Hotdog Thioesterase"/>
    <property type="match status" value="2"/>
</dbReference>
<proteinExistence type="predicted"/>
<dbReference type="InterPro" id="IPR052741">
    <property type="entry name" value="Mitochondrial_HTD2"/>
</dbReference>
<evidence type="ECO:0000259" key="1">
    <source>
        <dbReference type="Pfam" id="PF13452"/>
    </source>
</evidence>
<organism evidence="2 3">
    <name type="scientific">Cupriavidus malaysiensis</name>
    <dbReference type="NCBI Taxonomy" id="367825"/>
    <lineage>
        <taxon>Bacteria</taxon>
        <taxon>Pseudomonadati</taxon>
        <taxon>Pseudomonadota</taxon>
        <taxon>Betaproteobacteria</taxon>
        <taxon>Burkholderiales</taxon>
        <taxon>Burkholderiaceae</taxon>
        <taxon>Cupriavidus</taxon>
    </lineage>
</organism>
<evidence type="ECO:0000313" key="3">
    <source>
        <dbReference type="Proteomes" id="UP000177515"/>
    </source>
</evidence>
<dbReference type="PANTHER" id="PTHR28152">
    <property type="entry name" value="HYDROXYACYL-THIOESTER DEHYDRATASE TYPE 2, MITOCHONDRIAL"/>
    <property type="match status" value="1"/>
</dbReference>
<dbReference type="RefSeq" id="WP_071071807.1">
    <property type="nucleotide sequence ID" value="NZ_CP017755.1"/>
</dbReference>
<gene>
    <name evidence="2" type="ORF">BKK80_25505</name>
</gene>
<reference evidence="2 3" key="1">
    <citation type="submission" date="2016-10" db="EMBL/GenBank/DDBJ databases">
        <title>Complete genome sequences of three Cupriavidus strains isolated from various Malaysian environments.</title>
        <authorList>
            <person name="Abdullah A.A.-A."/>
            <person name="Shafie N.A.H."/>
            <person name="Lau N.S."/>
        </authorList>
    </citation>
    <scope>NUCLEOTIDE SEQUENCE [LARGE SCALE GENOMIC DNA]</scope>
    <source>
        <strain evidence="2 3">USMAA1020</strain>
    </source>
</reference>
<feature type="domain" description="FAS1-like dehydratase" evidence="1">
    <location>
        <begin position="79"/>
        <end position="134"/>
    </location>
</feature>
<sequence>MTQLDLAHLEQWIGKVQKDQDLLSARHARLMAATVGIPGEGLVGGAPLPPLWHWIFFLEGQPPQSLGRDGHPARGGFLPPVPLSNRMWAGGRLEFHEPLRIDCVVEKTSQVVSIQHKQGRSGDLVFVSVLHELSAGGKLAIREIHDIVYKEATPPGAKKEKLIAPGIATHSRRFKPDSTTLFRYSALTFNGHRIHYDADYCRQVEGYPDLVIHGPLHATLLANYAEEVAGKALKRFEYRGLQPSFLGEQLSINARPGDEGLLLWTALADGQPAMKAEASF</sequence>
<dbReference type="InterPro" id="IPR039569">
    <property type="entry name" value="FAS1-like_DH_region"/>
</dbReference>
<accession>A0ABM6FBQ7</accession>
<dbReference type="PANTHER" id="PTHR28152:SF1">
    <property type="entry name" value="HYDROXYACYL-THIOESTER DEHYDRATASE TYPE 2, MITOCHONDRIAL"/>
    <property type="match status" value="1"/>
</dbReference>
<dbReference type="Pfam" id="PF13452">
    <property type="entry name" value="FAS1_DH_region"/>
    <property type="match status" value="1"/>
</dbReference>
<dbReference type="Proteomes" id="UP000177515">
    <property type="component" value="Chromosome 2"/>
</dbReference>
<dbReference type="InterPro" id="IPR029069">
    <property type="entry name" value="HotDog_dom_sf"/>
</dbReference>
<protein>
    <submittedName>
        <fullName evidence="2">Acyl-CoA dehydrogenase</fullName>
    </submittedName>
</protein>
<dbReference type="EMBL" id="CP017755">
    <property type="protein sequence ID" value="AOZ09178.1"/>
    <property type="molecule type" value="Genomic_DNA"/>
</dbReference>